<reference evidence="1 2" key="1">
    <citation type="journal article" date="2004" name="Nat. Biotechnol.">
        <title>Complete genome sequence of the metabolically versatile photosynthetic bacterium Rhodopseudomonas palustris.</title>
        <authorList>
            <person name="Larimer F.W."/>
            <person name="Chain P."/>
            <person name="Hauser L."/>
            <person name="Lamerdin J."/>
            <person name="Malfatti S."/>
            <person name="Do L."/>
            <person name="Land M.L."/>
            <person name="Pelletier D.A."/>
            <person name="Beatty J.T."/>
            <person name="Lang A.S."/>
            <person name="Tabita F.R."/>
            <person name="Gibson J.L."/>
            <person name="Hanson T.E."/>
            <person name="Bobst C."/>
            <person name="Torres J.L."/>
            <person name="Peres C."/>
            <person name="Harrison F.H."/>
            <person name="Gibson J."/>
            <person name="Harwood C.S."/>
        </authorList>
    </citation>
    <scope>NUCLEOTIDE SEQUENCE [LARGE SCALE GENOMIC DNA]</scope>
    <source>
        <strain evidence="2">ATCC BAA-98 / CGA009</strain>
    </source>
</reference>
<protein>
    <submittedName>
        <fullName evidence="1">Uncharacterized protein</fullName>
    </submittedName>
</protein>
<evidence type="ECO:0000313" key="1">
    <source>
        <dbReference type="EMBL" id="WCL92556.1"/>
    </source>
</evidence>
<accession>A0AAE9Y282</accession>
<keyword evidence="2" id="KW-1185">Reference proteome</keyword>
<dbReference type="RefSeq" id="WP_267793662.1">
    <property type="nucleotide sequence ID" value="NZ_CP116810.1"/>
</dbReference>
<organism evidence="1 2">
    <name type="scientific">Rhodopseudomonas palustris (strain ATCC BAA-98 / CGA009)</name>
    <dbReference type="NCBI Taxonomy" id="258594"/>
    <lineage>
        <taxon>Bacteria</taxon>
        <taxon>Pseudomonadati</taxon>
        <taxon>Pseudomonadota</taxon>
        <taxon>Alphaproteobacteria</taxon>
        <taxon>Hyphomicrobiales</taxon>
        <taxon>Nitrobacteraceae</taxon>
        <taxon>Rhodopseudomonas</taxon>
    </lineage>
</organism>
<dbReference type="AlphaFoldDB" id="A0AAE9Y282"/>
<sequence length="40" mass="4384">MSGASKSLSVPVGSSYTFAVLVMYARQPPKWEMLVARIKP</sequence>
<proteinExistence type="predicted"/>
<evidence type="ECO:0000313" key="2">
    <source>
        <dbReference type="Proteomes" id="UP000001426"/>
    </source>
</evidence>
<name>A0AAE9Y282_RHOPA</name>
<dbReference type="EMBL" id="CP116810">
    <property type="protein sequence ID" value="WCL92556.1"/>
    <property type="molecule type" value="Genomic_DNA"/>
</dbReference>
<dbReference type="GeneID" id="79396585"/>
<dbReference type="Proteomes" id="UP000001426">
    <property type="component" value="Chromosome"/>
</dbReference>
<gene>
    <name evidence="1" type="ORF">TX73_012385</name>
</gene>
<dbReference type="KEGG" id="rpa:TX73_012385"/>